<dbReference type="GO" id="GO:0071111">
    <property type="term" value="F:cyclic-guanylate-specific phosphodiesterase activity"/>
    <property type="evidence" value="ECO:0007669"/>
    <property type="project" value="InterPro"/>
</dbReference>
<dbReference type="EMBL" id="CP048836">
    <property type="protein sequence ID" value="QID18707.1"/>
    <property type="molecule type" value="Genomic_DNA"/>
</dbReference>
<dbReference type="PROSITE" id="PS50883">
    <property type="entry name" value="EAL"/>
    <property type="match status" value="1"/>
</dbReference>
<name>A0A6C1B5G1_9RHOO</name>
<dbReference type="InterPro" id="IPR035919">
    <property type="entry name" value="EAL_sf"/>
</dbReference>
<protein>
    <submittedName>
        <fullName evidence="2">EAL domain-containing protein</fullName>
    </submittedName>
</protein>
<dbReference type="CDD" id="cd01948">
    <property type="entry name" value="EAL"/>
    <property type="match status" value="1"/>
</dbReference>
<dbReference type="SUPFAM" id="SSF141868">
    <property type="entry name" value="EAL domain-like"/>
    <property type="match status" value="1"/>
</dbReference>
<sequence length="603" mass="66431">MNSPRIVAAFEPPPLDAEGLMHVLHMHGFQPEDRAAVRAFGRVVRREELEADFLDSFLTRESAPSMPAAAAAEARFCDELLNVCDWDGSPGWFNRLARQWCICRDVGVDERFVWVCTGALLSACRERLVGGRAEVFQLELDLLTGLVRVVWALAAHLSSVGLVRERTLATVESEEGGSAGLPGRVGFDMLLGHMAREATAEARLGLMIIRLQAAPARAVLMPAERDLMHRMLHDAWREVLREDDVICLVGEHEWALLQPRVRTPGQVVLAANKLREVGLGALARVGMGEGIELMFGSACAPDHGADAEALERAARDALHAGGRTQQHITMFGDDVRDAVRADSDIEREFLRAIHLQRFELYLQPQVRCDDGRCDSAEALLRWQREDGQWVAPPDVFEIAGRLNQQGLLTRMLVARIARMADELDRSGVPVRVMLNLTADDLHDPELPDLVEQAMANWRVPAGRIGFELTEGAVLTDDPVVETVLTRLRALGATVALDDFGTGYSSLAHLRRLAVDELKIDRQFVAGMHAGPRDSAIVEAVLALARAFGLTTVAEGVEQAEQAETLTRMGCLRLQGMHFSPAIPSARFVSWWLARQGDAHPLVD</sequence>
<dbReference type="RefSeq" id="WP_173766624.1">
    <property type="nucleotide sequence ID" value="NZ_CP048836.1"/>
</dbReference>
<evidence type="ECO:0000259" key="1">
    <source>
        <dbReference type="PROSITE" id="PS50883"/>
    </source>
</evidence>
<reference evidence="2 3" key="1">
    <citation type="submission" date="2020-02" db="EMBL/GenBank/DDBJ databases">
        <title>Nitrogenibacter mangrovi gen. nov., sp. nov. isolated from mangrove sediment, a denitrifying betaproteobacterium.</title>
        <authorList>
            <person name="Liao H."/>
            <person name="Tian Y."/>
        </authorList>
    </citation>
    <scope>NUCLEOTIDE SEQUENCE [LARGE SCALE GENOMIC DNA]</scope>
    <source>
        <strain evidence="2 3">M9-3-2</strain>
    </source>
</reference>
<dbReference type="Gene3D" id="3.30.70.270">
    <property type="match status" value="1"/>
</dbReference>
<dbReference type="SMART" id="SM00052">
    <property type="entry name" value="EAL"/>
    <property type="match status" value="1"/>
</dbReference>
<dbReference type="Proteomes" id="UP000501991">
    <property type="component" value="Chromosome"/>
</dbReference>
<dbReference type="InterPro" id="IPR029787">
    <property type="entry name" value="Nucleotide_cyclase"/>
</dbReference>
<dbReference type="InterPro" id="IPR050706">
    <property type="entry name" value="Cyclic-di-GMP_PDE-like"/>
</dbReference>
<dbReference type="SUPFAM" id="SSF55073">
    <property type="entry name" value="Nucleotide cyclase"/>
    <property type="match status" value="1"/>
</dbReference>
<organism evidence="2 3">
    <name type="scientific">Nitrogeniibacter mangrovi</name>
    <dbReference type="NCBI Taxonomy" id="2016596"/>
    <lineage>
        <taxon>Bacteria</taxon>
        <taxon>Pseudomonadati</taxon>
        <taxon>Pseudomonadota</taxon>
        <taxon>Betaproteobacteria</taxon>
        <taxon>Rhodocyclales</taxon>
        <taxon>Zoogloeaceae</taxon>
        <taxon>Nitrogeniibacter</taxon>
    </lineage>
</organism>
<dbReference type="PANTHER" id="PTHR33121">
    <property type="entry name" value="CYCLIC DI-GMP PHOSPHODIESTERASE PDEF"/>
    <property type="match status" value="1"/>
</dbReference>
<dbReference type="AlphaFoldDB" id="A0A6C1B5G1"/>
<gene>
    <name evidence="2" type="ORF">G3580_14400</name>
</gene>
<accession>A0A6C1B5G1</accession>
<dbReference type="InterPro" id="IPR001633">
    <property type="entry name" value="EAL_dom"/>
</dbReference>
<dbReference type="KEGG" id="azq:G3580_14400"/>
<dbReference type="Pfam" id="PF00563">
    <property type="entry name" value="EAL"/>
    <property type="match status" value="1"/>
</dbReference>
<dbReference type="Gene3D" id="3.20.20.450">
    <property type="entry name" value="EAL domain"/>
    <property type="match status" value="1"/>
</dbReference>
<evidence type="ECO:0000313" key="3">
    <source>
        <dbReference type="Proteomes" id="UP000501991"/>
    </source>
</evidence>
<proteinExistence type="predicted"/>
<evidence type="ECO:0000313" key="2">
    <source>
        <dbReference type="EMBL" id="QID18707.1"/>
    </source>
</evidence>
<feature type="domain" description="EAL" evidence="1">
    <location>
        <begin position="342"/>
        <end position="595"/>
    </location>
</feature>
<dbReference type="InterPro" id="IPR043128">
    <property type="entry name" value="Rev_trsase/Diguanyl_cyclase"/>
</dbReference>
<keyword evidence="3" id="KW-1185">Reference proteome</keyword>
<dbReference type="PANTHER" id="PTHR33121:SF79">
    <property type="entry name" value="CYCLIC DI-GMP PHOSPHODIESTERASE PDED-RELATED"/>
    <property type="match status" value="1"/>
</dbReference>